<reference evidence="2 3" key="1">
    <citation type="submission" date="2017-04" db="EMBL/GenBank/DDBJ databases">
        <title>Genome Sequence of the Model Brown-Rot Fungus Postia placenta SB12.</title>
        <authorList>
            <consortium name="DOE Joint Genome Institute"/>
            <person name="Gaskell J."/>
            <person name="Kersten P."/>
            <person name="Larrondo L.F."/>
            <person name="Canessa P."/>
            <person name="Martinez D."/>
            <person name="Hibbett D."/>
            <person name="Schmoll M."/>
            <person name="Kubicek C.P."/>
            <person name="Martinez A.T."/>
            <person name="Yadav J."/>
            <person name="Master E."/>
            <person name="Magnuson J.K."/>
            <person name="James T."/>
            <person name="Yaver D."/>
            <person name="Berka R."/>
            <person name="Labutti K."/>
            <person name="Lipzen A."/>
            <person name="Aerts A."/>
            <person name="Barry K."/>
            <person name="Henrissat B."/>
            <person name="Blanchette R."/>
            <person name="Grigoriev I."/>
            <person name="Cullen D."/>
        </authorList>
    </citation>
    <scope>NUCLEOTIDE SEQUENCE [LARGE SCALE GENOMIC DNA]</scope>
    <source>
        <strain evidence="2 3">MAD-698-R-SB12</strain>
    </source>
</reference>
<sequence>IDSIRYIANTRETNSSVPALHTRTSPSFPHPSWLPVKAKFTPSTLRTSSTPTSQTALRLSSTPASSSRALIGHPDQSSRITHATKRSDEHNIRSVLEAPSRLDLPHGTLALSPPAPTSLKLSPVPVKREEISLQTLRQSLSLRRVQVKKESRSPSPRILLGLPR</sequence>
<dbReference type="RefSeq" id="XP_024336674.1">
    <property type="nucleotide sequence ID" value="XM_024483336.1"/>
</dbReference>
<organism evidence="2 3">
    <name type="scientific">Postia placenta MAD-698-R-SB12</name>
    <dbReference type="NCBI Taxonomy" id="670580"/>
    <lineage>
        <taxon>Eukaryota</taxon>
        <taxon>Fungi</taxon>
        <taxon>Dikarya</taxon>
        <taxon>Basidiomycota</taxon>
        <taxon>Agaricomycotina</taxon>
        <taxon>Agaricomycetes</taxon>
        <taxon>Polyporales</taxon>
        <taxon>Adustoporiaceae</taxon>
        <taxon>Rhodonia</taxon>
    </lineage>
</organism>
<dbReference type="Proteomes" id="UP000194127">
    <property type="component" value="Unassembled WGS sequence"/>
</dbReference>
<name>A0A1X6MUE7_9APHY</name>
<feature type="region of interest" description="Disordered" evidence="1">
    <location>
        <begin position="42"/>
        <end position="122"/>
    </location>
</feature>
<feature type="region of interest" description="Disordered" evidence="1">
    <location>
        <begin position="1"/>
        <end position="28"/>
    </location>
</feature>
<gene>
    <name evidence="2" type="ORF">POSPLADRAFT_1108689</name>
</gene>
<keyword evidence="3" id="KW-1185">Reference proteome</keyword>
<dbReference type="AlphaFoldDB" id="A0A1X6MUE7"/>
<evidence type="ECO:0000313" key="3">
    <source>
        <dbReference type="Proteomes" id="UP000194127"/>
    </source>
</evidence>
<feature type="non-terminal residue" evidence="2">
    <location>
        <position position="164"/>
    </location>
</feature>
<evidence type="ECO:0000313" key="2">
    <source>
        <dbReference type="EMBL" id="OSX59880.1"/>
    </source>
</evidence>
<dbReference type="EMBL" id="KZ110601">
    <property type="protein sequence ID" value="OSX59880.1"/>
    <property type="molecule type" value="Genomic_DNA"/>
</dbReference>
<feature type="compositionally biased region" description="Polar residues" evidence="1">
    <location>
        <begin position="10"/>
        <end position="27"/>
    </location>
</feature>
<feature type="compositionally biased region" description="Low complexity" evidence="1">
    <location>
        <begin position="42"/>
        <end position="55"/>
    </location>
</feature>
<dbReference type="OrthoDB" id="3268553at2759"/>
<protein>
    <submittedName>
        <fullName evidence="2">Uncharacterized protein</fullName>
    </submittedName>
</protein>
<feature type="non-terminal residue" evidence="2">
    <location>
        <position position="1"/>
    </location>
</feature>
<dbReference type="GeneID" id="36328285"/>
<evidence type="ECO:0000256" key="1">
    <source>
        <dbReference type="SAM" id="MobiDB-lite"/>
    </source>
</evidence>
<feature type="compositionally biased region" description="Polar residues" evidence="1">
    <location>
        <begin position="56"/>
        <end position="68"/>
    </location>
</feature>
<accession>A0A1X6MUE7</accession>
<proteinExistence type="predicted"/>
<dbReference type="STRING" id="670580.A0A1X6MUE7"/>